<keyword evidence="7" id="KW-1185">Reference proteome</keyword>
<dbReference type="InterPro" id="IPR054499">
    <property type="entry name" value="DA_C"/>
</dbReference>
<evidence type="ECO:0000313" key="6">
    <source>
        <dbReference type="EMBL" id="KUI56414.1"/>
    </source>
</evidence>
<dbReference type="AlphaFoldDB" id="A0A194UXS1"/>
<name>A0A194UXS1_CYTMA</name>
<dbReference type="InterPro" id="IPR056402">
    <property type="entry name" value="DA_N"/>
</dbReference>
<evidence type="ECO:0000256" key="1">
    <source>
        <dbReference type="ARBA" id="ARBA00023235"/>
    </source>
</evidence>
<evidence type="ECO:0000259" key="4">
    <source>
        <dbReference type="Pfam" id="PF22903"/>
    </source>
</evidence>
<dbReference type="Proteomes" id="UP000078576">
    <property type="component" value="Unassembled WGS sequence"/>
</dbReference>
<dbReference type="Pfam" id="PF24137">
    <property type="entry name" value="DA_N"/>
    <property type="match status" value="1"/>
</dbReference>
<sequence>MATTTPTVSHVTISKSISEDPVPPTPFLPNDANLFPKWPVQLDKDAWEEWQVQAIAADGSAAIVVILFRHRLNAPAGFRVGIIASWAGDDNNNEEQKEPSVWCSHVALPHSVITSSTDNITGVWHGSGSSPSDADDGTPPRVTFNIATDLSRALFTFDVPGKVVGTIALTLSAGYDPVLPRTEDEGRFMPAFWWLRPIPMGAATADLTFFPLEQAATAGGISGASFPKALRLHEDRGAFGAVERGWTTVSLPKIISHNWWLWGYAGPYVIHVIWVQGRPEDQSRRWGSGRLYRDGKLLSAPQKAIAVDDVSNDDGDTLTLDYLHDNDDNNAIRGAFDLHNVGHLVVFRSGGQTWEFRTRHVRPWYNMPTSPPGPDATGLSGFVLSVTGGLVDSGETPEMVDGPGIVGGGTLR</sequence>
<evidence type="ECO:0000259" key="5">
    <source>
        <dbReference type="Pfam" id="PF24137"/>
    </source>
</evidence>
<reference evidence="7" key="1">
    <citation type="submission" date="2014-12" db="EMBL/GenBank/DDBJ databases">
        <title>Genome Sequence of Valsa Canker Pathogens Uncovers a Specific Adaption of Colonization on Woody Bark.</title>
        <authorList>
            <person name="Yin Z."/>
            <person name="Liu H."/>
            <person name="Gao X."/>
            <person name="Li Z."/>
            <person name="Song N."/>
            <person name="Ke X."/>
            <person name="Dai Q."/>
            <person name="Wu Y."/>
            <person name="Sun Y."/>
            <person name="Xu J.-R."/>
            <person name="Kang Z.K."/>
            <person name="Wang L."/>
            <person name="Huang L."/>
        </authorList>
    </citation>
    <scope>NUCLEOTIDE SEQUENCE [LARGE SCALE GENOMIC DNA]</scope>
    <source>
        <strain evidence="7">SXYL134</strain>
    </source>
</reference>
<evidence type="ECO:0000256" key="3">
    <source>
        <dbReference type="SAM" id="MobiDB-lite"/>
    </source>
</evidence>
<feature type="region of interest" description="Disordered" evidence="3">
    <location>
        <begin position="393"/>
        <end position="412"/>
    </location>
</feature>
<accession>A0A194UXS1</accession>
<dbReference type="OrthoDB" id="5344254at2759"/>
<gene>
    <name evidence="6" type="ORF">VP1G_03672</name>
</gene>
<evidence type="ECO:0000256" key="2">
    <source>
        <dbReference type="ARBA" id="ARBA00046325"/>
    </source>
</evidence>
<organism evidence="6 7">
    <name type="scientific">Cytospora mali</name>
    <name type="common">Apple Valsa canker fungus</name>
    <name type="synonym">Valsa mali</name>
    <dbReference type="NCBI Taxonomy" id="578113"/>
    <lineage>
        <taxon>Eukaryota</taxon>
        <taxon>Fungi</taxon>
        <taxon>Dikarya</taxon>
        <taxon>Ascomycota</taxon>
        <taxon>Pezizomycotina</taxon>
        <taxon>Sordariomycetes</taxon>
        <taxon>Sordariomycetidae</taxon>
        <taxon>Diaporthales</taxon>
        <taxon>Cytosporaceae</taxon>
        <taxon>Cytospora</taxon>
    </lineage>
</organism>
<protein>
    <submittedName>
        <fullName evidence="6">Uncharacterized protein</fullName>
    </submittedName>
</protein>
<feature type="region of interest" description="Disordered" evidence="3">
    <location>
        <begin position="1"/>
        <end position="22"/>
    </location>
</feature>
<proteinExistence type="inferred from homology"/>
<evidence type="ECO:0000313" key="7">
    <source>
        <dbReference type="Proteomes" id="UP000078576"/>
    </source>
</evidence>
<feature type="domain" description="Diels-Alderase N-terminal" evidence="5">
    <location>
        <begin position="6"/>
        <end position="246"/>
    </location>
</feature>
<dbReference type="GO" id="GO:0016853">
    <property type="term" value="F:isomerase activity"/>
    <property type="evidence" value="ECO:0007669"/>
    <property type="project" value="UniProtKB-KW"/>
</dbReference>
<feature type="compositionally biased region" description="Polar residues" evidence="3">
    <location>
        <begin position="1"/>
        <end position="16"/>
    </location>
</feature>
<dbReference type="EMBL" id="KN714688">
    <property type="protein sequence ID" value="KUI56414.1"/>
    <property type="molecule type" value="Genomic_DNA"/>
</dbReference>
<feature type="domain" description="Diels-Alderase C-terminal" evidence="4">
    <location>
        <begin position="250"/>
        <end position="407"/>
    </location>
</feature>
<dbReference type="Pfam" id="PF22903">
    <property type="entry name" value="DA_C"/>
    <property type="match status" value="1"/>
</dbReference>
<keyword evidence="1" id="KW-0413">Isomerase</keyword>
<comment type="similarity">
    <text evidence="2">Belongs to the Diels-Alderase family.</text>
</comment>
<dbReference type="STRING" id="694573.A0A194UXS1"/>